<organism evidence="5 6">
    <name type="scientific">Aspergillus novofumigatus (strain IBT 16806)</name>
    <dbReference type="NCBI Taxonomy" id="1392255"/>
    <lineage>
        <taxon>Eukaryota</taxon>
        <taxon>Fungi</taxon>
        <taxon>Dikarya</taxon>
        <taxon>Ascomycota</taxon>
        <taxon>Pezizomycotina</taxon>
        <taxon>Eurotiomycetes</taxon>
        <taxon>Eurotiomycetidae</taxon>
        <taxon>Eurotiales</taxon>
        <taxon>Aspergillaceae</taxon>
        <taxon>Aspergillus</taxon>
        <taxon>Aspergillus subgen. Fumigati</taxon>
    </lineage>
</organism>
<dbReference type="CDD" id="cd05327">
    <property type="entry name" value="retinol-DH_like_SDR_c_like"/>
    <property type="match status" value="1"/>
</dbReference>
<dbReference type="RefSeq" id="XP_024677241.1">
    <property type="nucleotide sequence ID" value="XM_024823802.1"/>
</dbReference>
<name>A0A2I1BTG7_ASPN1</name>
<protein>
    <submittedName>
        <fullName evidence="5">NAD(P)-binding protein</fullName>
    </submittedName>
</protein>
<dbReference type="OMA" id="GAYIDDC"/>
<dbReference type="EMBL" id="MSZS01000012">
    <property type="protein sequence ID" value="PKX88646.1"/>
    <property type="molecule type" value="Genomic_DNA"/>
</dbReference>
<evidence type="ECO:0000256" key="2">
    <source>
        <dbReference type="ARBA" id="ARBA00022857"/>
    </source>
</evidence>
<evidence type="ECO:0000256" key="1">
    <source>
        <dbReference type="ARBA" id="ARBA00006484"/>
    </source>
</evidence>
<dbReference type="STRING" id="1392255.A0A2I1BTG7"/>
<evidence type="ECO:0000313" key="5">
    <source>
        <dbReference type="EMBL" id="PKX88646.1"/>
    </source>
</evidence>
<dbReference type="InterPro" id="IPR002347">
    <property type="entry name" value="SDR_fam"/>
</dbReference>
<evidence type="ECO:0000256" key="4">
    <source>
        <dbReference type="RuleBase" id="RU000363"/>
    </source>
</evidence>
<dbReference type="GO" id="GO:0016491">
    <property type="term" value="F:oxidoreductase activity"/>
    <property type="evidence" value="ECO:0007669"/>
    <property type="project" value="UniProtKB-KW"/>
</dbReference>
<dbReference type="PRINTS" id="PR00081">
    <property type="entry name" value="GDHRDH"/>
</dbReference>
<dbReference type="Proteomes" id="UP000234474">
    <property type="component" value="Unassembled WGS sequence"/>
</dbReference>
<evidence type="ECO:0000256" key="3">
    <source>
        <dbReference type="ARBA" id="ARBA00023002"/>
    </source>
</evidence>
<keyword evidence="3" id="KW-0560">Oxidoreductase</keyword>
<dbReference type="PANTHER" id="PTHR24320:SF283">
    <property type="entry name" value="RETINOL DEHYDROGENASE 11"/>
    <property type="match status" value="1"/>
</dbReference>
<keyword evidence="6" id="KW-1185">Reference proteome</keyword>
<dbReference type="Pfam" id="PF00106">
    <property type="entry name" value="adh_short"/>
    <property type="match status" value="1"/>
</dbReference>
<dbReference type="GeneID" id="36531127"/>
<dbReference type="PANTHER" id="PTHR24320">
    <property type="entry name" value="RETINOL DEHYDROGENASE"/>
    <property type="match status" value="1"/>
</dbReference>
<evidence type="ECO:0000313" key="6">
    <source>
        <dbReference type="Proteomes" id="UP000234474"/>
    </source>
</evidence>
<dbReference type="Gene3D" id="3.40.50.720">
    <property type="entry name" value="NAD(P)-binding Rossmann-like Domain"/>
    <property type="match status" value="1"/>
</dbReference>
<keyword evidence="2" id="KW-0521">NADP</keyword>
<dbReference type="VEuPathDB" id="FungiDB:P174DRAFT_397524"/>
<dbReference type="OrthoDB" id="191139at2759"/>
<sequence>MPLFDFKTTGPEVVAAFSERVSGKTFAITGASRGGLGAQTALCLAAAKPEEILLLGRSEDKVSPVIQRIKEISPSTIARFIKVDLASCASVRAAATEINSSVSKIDVLINNAGIMGVGFSLTPDNVESHLGANHIGHFLLTNLLVPKLEVSSDGARIVNVSSALYQLSPVLFDNYNFSGGKSYNSLEAYGQSKTANILFAVALAKKLERKGIKSYSLHPGVIMSTGLSAGVDPEAWSIVESAVGNKKMEMPKEKTIMQGCATILTAALDPTLDDLSGSFLDDCNPKRPLQYASDPSNAEKLWSLSEKIVGENFSY</sequence>
<dbReference type="PRINTS" id="PR00080">
    <property type="entry name" value="SDRFAMILY"/>
</dbReference>
<proteinExistence type="inferred from homology"/>
<dbReference type="SUPFAM" id="SSF51735">
    <property type="entry name" value="NAD(P)-binding Rossmann-fold domains"/>
    <property type="match status" value="1"/>
</dbReference>
<reference evidence="6" key="1">
    <citation type="journal article" date="2018" name="Proc. Natl. Acad. Sci. U.S.A.">
        <title>Linking secondary metabolites to gene clusters through genome sequencing of six diverse Aspergillus species.</title>
        <authorList>
            <person name="Kaerboelling I."/>
            <person name="Vesth T.C."/>
            <person name="Frisvad J.C."/>
            <person name="Nybo J.L."/>
            <person name="Theobald S."/>
            <person name="Kuo A."/>
            <person name="Bowyer P."/>
            <person name="Matsuda Y."/>
            <person name="Mondo S."/>
            <person name="Lyhne E.K."/>
            <person name="Kogle M.E."/>
            <person name="Clum A."/>
            <person name="Lipzen A."/>
            <person name="Salamov A."/>
            <person name="Ngan C.Y."/>
            <person name="Daum C."/>
            <person name="Chiniquy J."/>
            <person name="Barry K."/>
            <person name="LaButti K."/>
            <person name="Haridas S."/>
            <person name="Simmons B.A."/>
            <person name="Magnuson J.K."/>
            <person name="Mortensen U.H."/>
            <person name="Larsen T.O."/>
            <person name="Grigoriev I.V."/>
            <person name="Baker S.E."/>
            <person name="Andersen M.R."/>
        </authorList>
    </citation>
    <scope>NUCLEOTIDE SEQUENCE [LARGE SCALE GENOMIC DNA]</scope>
    <source>
        <strain evidence="6">IBT 16806</strain>
    </source>
</reference>
<comment type="similarity">
    <text evidence="1 4">Belongs to the short-chain dehydrogenases/reductases (SDR) family.</text>
</comment>
<gene>
    <name evidence="5" type="ORF">P174DRAFT_397524</name>
</gene>
<accession>A0A2I1BTG7</accession>
<dbReference type="InterPro" id="IPR036291">
    <property type="entry name" value="NAD(P)-bd_dom_sf"/>
</dbReference>
<comment type="caution">
    <text evidence="5">The sequence shown here is derived from an EMBL/GenBank/DDBJ whole genome shotgun (WGS) entry which is preliminary data.</text>
</comment>
<dbReference type="AlphaFoldDB" id="A0A2I1BTG7"/>